<dbReference type="GO" id="GO:0042802">
    <property type="term" value="F:identical protein binding"/>
    <property type="evidence" value="ECO:0007669"/>
    <property type="project" value="TreeGrafter"/>
</dbReference>
<evidence type="ECO:0000313" key="4">
    <source>
        <dbReference type="Proteomes" id="UP000602647"/>
    </source>
</evidence>
<feature type="transmembrane region" description="Helical" evidence="1">
    <location>
        <begin position="129"/>
        <end position="148"/>
    </location>
</feature>
<dbReference type="PANTHER" id="PTHR40448">
    <property type="entry name" value="TWO-COMPONENT SENSOR HISTIDINE KINASE"/>
    <property type="match status" value="1"/>
</dbReference>
<evidence type="ECO:0000259" key="2">
    <source>
        <dbReference type="Pfam" id="PF14501"/>
    </source>
</evidence>
<dbReference type="Gene3D" id="3.30.565.10">
    <property type="entry name" value="Histidine kinase-like ATPase, C-terminal domain"/>
    <property type="match status" value="1"/>
</dbReference>
<evidence type="ECO:0000313" key="3">
    <source>
        <dbReference type="EMBL" id="MBC6679217.1"/>
    </source>
</evidence>
<dbReference type="Proteomes" id="UP000602647">
    <property type="component" value="Unassembled WGS sequence"/>
</dbReference>
<keyword evidence="1" id="KW-1133">Transmembrane helix</keyword>
<reference evidence="3" key="1">
    <citation type="submission" date="2020-08" db="EMBL/GenBank/DDBJ databases">
        <title>Genome public.</title>
        <authorList>
            <person name="Liu C."/>
            <person name="Sun Q."/>
        </authorList>
    </citation>
    <scope>NUCLEOTIDE SEQUENCE</scope>
    <source>
        <strain evidence="3">BX12</strain>
    </source>
</reference>
<feature type="transmembrane region" description="Helical" evidence="1">
    <location>
        <begin position="88"/>
        <end position="109"/>
    </location>
</feature>
<keyword evidence="1" id="KW-0812">Transmembrane</keyword>
<protein>
    <submittedName>
        <fullName evidence="3">GHKL domain-containing protein</fullName>
    </submittedName>
</protein>
<keyword evidence="1" id="KW-0472">Membrane</keyword>
<feature type="transmembrane region" description="Helical" evidence="1">
    <location>
        <begin position="60"/>
        <end position="79"/>
    </location>
</feature>
<name>A0A923NL46_9FIRM</name>
<dbReference type="InterPro" id="IPR036890">
    <property type="entry name" value="HATPase_C_sf"/>
</dbReference>
<proteinExistence type="predicted"/>
<feature type="transmembrane region" description="Helical" evidence="1">
    <location>
        <begin position="6"/>
        <end position="24"/>
    </location>
</feature>
<accession>A0A923NL46</accession>
<dbReference type="EMBL" id="JACRYT010000003">
    <property type="protein sequence ID" value="MBC6679217.1"/>
    <property type="molecule type" value="Genomic_DNA"/>
</dbReference>
<comment type="caution">
    <text evidence="3">The sequence shown here is derived from an EMBL/GenBank/DDBJ whole genome shotgun (WGS) entry which is preliminary data.</text>
</comment>
<dbReference type="RefSeq" id="WP_187302319.1">
    <property type="nucleotide sequence ID" value="NZ_JACRYT010000003.1"/>
</dbReference>
<dbReference type="AlphaFoldDB" id="A0A923NL46"/>
<organism evidence="3 4">
    <name type="scientific">Zhenpiania hominis</name>
    <dbReference type="NCBI Taxonomy" id="2763644"/>
    <lineage>
        <taxon>Bacteria</taxon>
        <taxon>Bacillati</taxon>
        <taxon>Bacillota</taxon>
        <taxon>Clostridia</taxon>
        <taxon>Peptostreptococcales</taxon>
        <taxon>Anaerovoracaceae</taxon>
        <taxon>Zhenpiania</taxon>
    </lineage>
</organism>
<sequence>MLYGLTVLCTTLSNTALAIFFSLTMTGKRKVLFVILFSLSVPAVLLPLDLLNIAEITEGHILRSLSAMFLSFLLIRIFFEETIVKEIVIFAVGITFSQMCNLLISVPLAKSGFFEASIPQTELTPNFLIAQYLTTFAYALSIFLAAALIKRRNAIYHEGWKLLCLFMIVQIILGLCYALGTESDLSSETVYENIRLAVICMAADLSIFYVISEVDKKAALEAAAEFYKNQLSMQLSLYENFSAYGESLRQTKQDLVESLSQAQQSLKSRDYSSAEKMLKPLPQELEKLRTISYCGHRIVNALLFVKQRKMKQYGISFDCRVRLAEDCFVESSHLCRILSNLLDNATEACKKISNAEIHLTCIPVKNTLLIKTENPISGSIPMQKNGFPASTKKEPGHGKGLASVKEIVDRYHGELRIEQKSSMFLVSVALFQKTGGKGEC</sequence>
<feature type="domain" description="Sensor histidine kinase NatK-like C-terminal" evidence="2">
    <location>
        <begin position="333"/>
        <end position="430"/>
    </location>
</feature>
<evidence type="ECO:0000256" key="1">
    <source>
        <dbReference type="SAM" id="Phobius"/>
    </source>
</evidence>
<gene>
    <name evidence="3" type="ORF">H9L42_05175</name>
</gene>
<dbReference type="CDD" id="cd16935">
    <property type="entry name" value="HATPase_AgrC-ComD-like"/>
    <property type="match status" value="1"/>
</dbReference>
<dbReference type="InterPro" id="IPR032834">
    <property type="entry name" value="NatK-like_C"/>
</dbReference>
<keyword evidence="4" id="KW-1185">Reference proteome</keyword>
<dbReference type="Pfam" id="PF14501">
    <property type="entry name" value="HATPase_c_5"/>
    <property type="match status" value="1"/>
</dbReference>
<feature type="transmembrane region" description="Helical" evidence="1">
    <location>
        <begin position="31"/>
        <end position="48"/>
    </location>
</feature>
<dbReference type="PANTHER" id="PTHR40448:SF1">
    <property type="entry name" value="TWO-COMPONENT SENSOR HISTIDINE KINASE"/>
    <property type="match status" value="1"/>
</dbReference>
<feature type="transmembrane region" description="Helical" evidence="1">
    <location>
        <begin position="160"/>
        <end position="181"/>
    </location>
</feature>
<dbReference type="SUPFAM" id="SSF55874">
    <property type="entry name" value="ATPase domain of HSP90 chaperone/DNA topoisomerase II/histidine kinase"/>
    <property type="match status" value="1"/>
</dbReference>